<keyword evidence="2" id="KW-0805">Transcription regulation</keyword>
<dbReference type="Gene3D" id="1.10.10.10">
    <property type="entry name" value="Winged helix-like DNA-binding domain superfamily/Winged helix DNA-binding domain"/>
    <property type="match status" value="1"/>
</dbReference>
<dbReference type="RefSeq" id="WP_347779446.1">
    <property type="nucleotide sequence ID" value="NZ_JBDQQU010000385.1"/>
</dbReference>
<evidence type="ECO:0000313" key="7">
    <source>
        <dbReference type="Proteomes" id="UP001438292"/>
    </source>
</evidence>
<dbReference type="EMBL" id="JBDQQU010000385">
    <property type="protein sequence ID" value="MEO3957444.1"/>
    <property type="molecule type" value="Genomic_DNA"/>
</dbReference>
<evidence type="ECO:0000256" key="4">
    <source>
        <dbReference type="ARBA" id="ARBA00023163"/>
    </source>
</evidence>
<comment type="similarity">
    <text evidence="1">Belongs to the LysR transcriptional regulatory family.</text>
</comment>
<sequence>MKVTLDELQAFATVVDTGSITAAAQQLDLTVSATSRSLSRLEEKLKTTLLRRTTRRLELTEEGRAFLQNARAIIDSVDRAEEQMLARRDQPSGRLRIDAASPFMLHVIVPLVRGYRERYPQVELELNSNEGIIDLLERRTDVAIRIGQLKDSTLHSRLIGHSRLRVLASPAYLQAHGHPRAVEELGKHALLGFNQPETLNTWPLPGADGEAYRIEPAIRSSSGETLRQLALDGAGIVCLSDFMTEQDRESGRLTQILASDTLDMRQPVQAVYYRNTAVSSRIASFIDYLIEALGGKLPGRPASKWATAAK</sequence>
<dbReference type="CDD" id="cd08478">
    <property type="entry name" value="PBP2_CrgA"/>
    <property type="match status" value="1"/>
</dbReference>
<dbReference type="InterPro" id="IPR036390">
    <property type="entry name" value="WH_DNA-bd_sf"/>
</dbReference>
<reference evidence="6 7" key="1">
    <citation type="submission" date="2024-05" db="EMBL/GenBank/DDBJ databases">
        <authorList>
            <person name="De Oliveira J.P."/>
            <person name="Noriler S.A."/>
            <person name="De Oliveira A.G."/>
            <person name="Sipoli D.S."/>
        </authorList>
    </citation>
    <scope>NUCLEOTIDE SEQUENCE [LARGE SCALE GENOMIC DNA]</scope>
    <source>
        <strain evidence="6 7">LABIM186</strain>
    </source>
</reference>
<name>A0ABV0HCZ0_9NEIS</name>
<keyword evidence="4" id="KW-0804">Transcription</keyword>
<gene>
    <name evidence="6" type="ORF">ABH309_23655</name>
</gene>
<dbReference type="SUPFAM" id="SSF53850">
    <property type="entry name" value="Periplasmic binding protein-like II"/>
    <property type="match status" value="1"/>
</dbReference>
<dbReference type="InterPro" id="IPR005119">
    <property type="entry name" value="LysR_subst-bd"/>
</dbReference>
<dbReference type="InterPro" id="IPR036388">
    <property type="entry name" value="WH-like_DNA-bd_sf"/>
</dbReference>
<evidence type="ECO:0000313" key="6">
    <source>
        <dbReference type="EMBL" id="MEO3957444.1"/>
    </source>
</evidence>
<dbReference type="InterPro" id="IPR058163">
    <property type="entry name" value="LysR-type_TF_proteobact-type"/>
</dbReference>
<dbReference type="PROSITE" id="PS50931">
    <property type="entry name" value="HTH_LYSR"/>
    <property type="match status" value="1"/>
</dbReference>
<keyword evidence="3" id="KW-0238">DNA-binding</keyword>
<evidence type="ECO:0000256" key="1">
    <source>
        <dbReference type="ARBA" id="ARBA00009437"/>
    </source>
</evidence>
<accession>A0ABV0HCZ0</accession>
<comment type="caution">
    <text evidence="6">The sequence shown here is derived from an EMBL/GenBank/DDBJ whole genome shotgun (WGS) entry which is preliminary data.</text>
</comment>
<evidence type="ECO:0000256" key="3">
    <source>
        <dbReference type="ARBA" id="ARBA00023125"/>
    </source>
</evidence>
<dbReference type="PANTHER" id="PTHR30537:SF20">
    <property type="entry name" value="TRANSCRIPTIONAL REGULATORY PROTEIN"/>
    <property type="match status" value="1"/>
</dbReference>
<dbReference type="Gene3D" id="3.40.190.10">
    <property type="entry name" value="Periplasmic binding protein-like II"/>
    <property type="match status" value="2"/>
</dbReference>
<protein>
    <submittedName>
        <fullName evidence="6">LysR family transcriptional regulator</fullName>
    </submittedName>
</protein>
<dbReference type="InterPro" id="IPR000847">
    <property type="entry name" value="LysR_HTH_N"/>
</dbReference>
<dbReference type="PANTHER" id="PTHR30537">
    <property type="entry name" value="HTH-TYPE TRANSCRIPTIONAL REGULATOR"/>
    <property type="match status" value="1"/>
</dbReference>
<evidence type="ECO:0000259" key="5">
    <source>
        <dbReference type="PROSITE" id="PS50931"/>
    </source>
</evidence>
<feature type="domain" description="HTH lysR-type" evidence="5">
    <location>
        <begin position="3"/>
        <end position="60"/>
    </location>
</feature>
<dbReference type="Pfam" id="PF03466">
    <property type="entry name" value="LysR_substrate"/>
    <property type="match status" value="1"/>
</dbReference>
<proteinExistence type="inferred from homology"/>
<dbReference type="Proteomes" id="UP001438292">
    <property type="component" value="Unassembled WGS sequence"/>
</dbReference>
<keyword evidence="7" id="KW-1185">Reference proteome</keyword>
<dbReference type="Pfam" id="PF00126">
    <property type="entry name" value="HTH_1"/>
    <property type="match status" value="1"/>
</dbReference>
<dbReference type="InterPro" id="IPR048071">
    <property type="entry name" value="CrgA-like_PBP2"/>
</dbReference>
<organism evidence="6 7">
    <name type="scientific">Chromobacterium piscinae</name>
    <dbReference type="NCBI Taxonomy" id="686831"/>
    <lineage>
        <taxon>Bacteria</taxon>
        <taxon>Pseudomonadati</taxon>
        <taxon>Pseudomonadota</taxon>
        <taxon>Betaproteobacteria</taxon>
        <taxon>Neisseriales</taxon>
        <taxon>Chromobacteriaceae</taxon>
        <taxon>Chromobacterium</taxon>
    </lineage>
</organism>
<evidence type="ECO:0000256" key="2">
    <source>
        <dbReference type="ARBA" id="ARBA00023015"/>
    </source>
</evidence>
<dbReference type="SUPFAM" id="SSF46785">
    <property type="entry name" value="Winged helix' DNA-binding domain"/>
    <property type="match status" value="1"/>
</dbReference>